<proteinExistence type="inferred from homology"/>
<dbReference type="PRINTS" id="PR00502">
    <property type="entry name" value="NUDIXFAMILY"/>
</dbReference>
<sequence length="294" mass="31588">MTTIRIVSFGYGHAPAPTADLVFDLRALLRNPFHNEELKTLTGLDQPVYDHVRDTPGAERLAFNAVATARGLAEDTGADVTIAWGCTGGRHRSVGLARLTHELLLGVGDEATIEHRDVDQDLLPAGVHNRTEPEPETIRYTADVVAMTPDGDVLLIERGWPPHEGAWALPGGHVDRGETAIEAAVRELAEETGVHVLASDLREIGVFDRPDRDPRGRYVTAAYLAVVPAGTPIVAGDDARTARWWPASSLPTLAFDHADILDLIPRAPEALNPTDMLMVDLDGGRGGPLPGDIA</sequence>
<dbReference type="InterPro" id="IPR053931">
    <property type="entry name" value="RapZ_C"/>
</dbReference>
<dbReference type="InterPro" id="IPR020476">
    <property type="entry name" value="Nudix_hydrolase"/>
</dbReference>
<dbReference type="AlphaFoldDB" id="I2MSZ7"/>
<keyword evidence="2 3" id="KW-0378">Hydrolase</keyword>
<dbReference type="InterPro" id="IPR015797">
    <property type="entry name" value="NUDIX_hydrolase-like_dom_sf"/>
</dbReference>
<evidence type="ECO:0000256" key="1">
    <source>
        <dbReference type="ARBA" id="ARBA00005582"/>
    </source>
</evidence>
<accession>I2MSZ7</accession>
<evidence type="ECO:0000256" key="3">
    <source>
        <dbReference type="RuleBase" id="RU003476"/>
    </source>
</evidence>
<dbReference type="PROSITE" id="PS51462">
    <property type="entry name" value="NUDIX"/>
    <property type="match status" value="1"/>
</dbReference>
<name>I2MSZ7_STRT9</name>
<protein>
    <submittedName>
        <fullName evidence="4">NUDIX domain-containing protein</fullName>
    </submittedName>
</protein>
<evidence type="ECO:0000313" key="4">
    <source>
        <dbReference type="EMBL" id="QKM65809.1"/>
    </source>
</evidence>
<dbReference type="RefSeq" id="WP_006351134.1">
    <property type="nucleotide sequence ID" value="NZ_CP029158.1"/>
</dbReference>
<dbReference type="Pfam" id="PF00293">
    <property type="entry name" value="NUDIX"/>
    <property type="match status" value="1"/>
</dbReference>
<dbReference type="SUPFAM" id="SSF55811">
    <property type="entry name" value="Nudix"/>
    <property type="match status" value="1"/>
</dbReference>
<organism evidence="4 5">
    <name type="scientific">Streptomyces tsukubensis (strain DSM 42081 / NBRC 108919 / NRRL 18488 / 9993)</name>
    <dbReference type="NCBI Taxonomy" id="1114943"/>
    <lineage>
        <taxon>Bacteria</taxon>
        <taxon>Bacillati</taxon>
        <taxon>Actinomycetota</taxon>
        <taxon>Actinomycetes</taxon>
        <taxon>Kitasatosporales</taxon>
        <taxon>Streptomycetaceae</taxon>
        <taxon>Streptomyces</taxon>
    </lineage>
</organism>
<dbReference type="GO" id="GO:0016787">
    <property type="term" value="F:hydrolase activity"/>
    <property type="evidence" value="ECO:0007669"/>
    <property type="project" value="UniProtKB-KW"/>
</dbReference>
<dbReference type="EMBL" id="CP029158">
    <property type="protein sequence ID" value="QKM65809.1"/>
    <property type="molecule type" value="Genomic_DNA"/>
</dbReference>
<reference evidence="4 5" key="1">
    <citation type="journal article" date="2012" name="J. Bacteriol.">
        <title>Draft genome of Streptomyces tsukubaensis NRRL 18488, the producer of the clinically important immunosuppressant tacrolimus (FK506).</title>
        <authorList>
            <person name="Barreiro C."/>
            <person name="Prieto C."/>
            <person name="Sola-Landa A."/>
            <person name="Solera E."/>
            <person name="Martinez-Castro M."/>
            <person name="Perez-Redondo R."/>
            <person name="Garcia-Estrada C."/>
            <person name="Aparicio J.F."/>
            <person name="Fernandez-Martinez L.T."/>
            <person name="Santos-Aberturas J."/>
            <person name="Salehi-Najafabadi Z."/>
            <person name="Rodriguez-Garcia A."/>
            <person name="Tauch A."/>
            <person name="Martin J.F."/>
        </authorList>
    </citation>
    <scope>NUCLEOTIDE SEQUENCE [LARGE SCALE GENOMIC DNA]</scope>
    <source>
        <strain evidence="5">DSM 42081 / NBRC 108919 / NRRL 18488 / 9993</strain>
    </source>
</reference>
<dbReference type="Pfam" id="PF22740">
    <property type="entry name" value="PapZ_C"/>
    <property type="match status" value="1"/>
</dbReference>
<dbReference type="Gene3D" id="3.90.79.10">
    <property type="entry name" value="Nucleoside Triphosphate Pyrophosphohydrolase"/>
    <property type="match status" value="1"/>
</dbReference>
<evidence type="ECO:0000313" key="5">
    <source>
        <dbReference type="Proteomes" id="UP000005940"/>
    </source>
</evidence>
<dbReference type="PROSITE" id="PS00893">
    <property type="entry name" value="NUDIX_BOX"/>
    <property type="match status" value="1"/>
</dbReference>
<keyword evidence="4" id="KW-0614">Plasmid</keyword>
<evidence type="ECO:0000256" key="2">
    <source>
        <dbReference type="ARBA" id="ARBA00022801"/>
    </source>
</evidence>
<geneLocation type="plasmid" evidence="4 5">
    <name>pSTS2</name>
</geneLocation>
<dbReference type="InterPro" id="IPR000086">
    <property type="entry name" value="NUDIX_hydrolase_dom"/>
</dbReference>
<keyword evidence="5" id="KW-1185">Reference proteome</keyword>
<dbReference type="CDD" id="cd18873">
    <property type="entry name" value="NUDIX_NadM_like"/>
    <property type="match status" value="1"/>
</dbReference>
<comment type="similarity">
    <text evidence="1 3">Belongs to the Nudix hydrolase family.</text>
</comment>
<dbReference type="PANTHER" id="PTHR43736:SF1">
    <property type="entry name" value="DIHYDRONEOPTERIN TRIPHOSPHATE DIPHOSPHATASE"/>
    <property type="match status" value="1"/>
</dbReference>
<dbReference type="PANTHER" id="PTHR43736">
    <property type="entry name" value="ADP-RIBOSE PYROPHOSPHATASE"/>
    <property type="match status" value="1"/>
</dbReference>
<dbReference type="Proteomes" id="UP000005940">
    <property type="component" value="Plasmid pSTS2"/>
</dbReference>
<dbReference type="InterPro" id="IPR020084">
    <property type="entry name" value="NUDIX_hydrolase_CS"/>
</dbReference>
<gene>
    <name evidence="4" type="ORF">STSU_000195</name>
</gene>